<dbReference type="PROSITE" id="PS50157">
    <property type="entry name" value="ZINC_FINGER_C2H2_2"/>
    <property type="match status" value="2"/>
</dbReference>
<dbReference type="SUPFAM" id="SSF57667">
    <property type="entry name" value="beta-beta-alpha zinc fingers"/>
    <property type="match status" value="1"/>
</dbReference>
<sequence>MFIYHIVHPKQCNKHILVYNFIKVVKNPDKKFVCSVCGKGYKYKNNMKQHQRMECGKEPQFQCPHCDKKTHQKGSLKRHIYTMHLHQMKKYKDEFIIP</sequence>
<dbReference type="InterPro" id="IPR036236">
    <property type="entry name" value="Znf_C2H2_sf"/>
</dbReference>
<feature type="domain" description="C2H2-type" evidence="2">
    <location>
        <begin position="61"/>
        <end position="91"/>
    </location>
</feature>
<dbReference type="AlphaFoldDB" id="A0A482X0X7"/>
<protein>
    <recommendedName>
        <fullName evidence="2">C2H2-type domain-containing protein</fullName>
    </recommendedName>
</protein>
<dbReference type="STRING" id="195883.A0A482X0X7"/>
<dbReference type="SMR" id="A0A482X0X7"/>
<comment type="caution">
    <text evidence="3">The sequence shown here is derived from an EMBL/GenBank/DDBJ whole genome shotgun (WGS) entry which is preliminary data.</text>
</comment>
<keyword evidence="1" id="KW-0479">Metal-binding</keyword>
<dbReference type="Pfam" id="PF00096">
    <property type="entry name" value="zf-C2H2"/>
    <property type="match status" value="1"/>
</dbReference>
<dbReference type="OrthoDB" id="10004641at2759"/>
<keyword evidence="1" id="KW-0862">Zinc</keyword>
<evidence type="ECO:0000259" key="2">
    <source>
        <dbReference type="PROSITE" id="PS50157"/>
    </source>
</evidence>
<gene>
    <name evidence="3" type="ORF">LSTR_LSTR000939</name>
</gene>
<feature type="domain" description="C2H2-type" evidence="2">
    <location>
        <begin position="32"/>
        <end position="59"/>
    </location>
</feature>
<dbReference type="EMBL" id="QKKF02019844">
    <property type="protein sequence ID" value="RZF39418.1"/>
    <property type="molecule type" value="Genomic_DNA"/>
</dbReference>
<dbReference type="SMART" id="SM00355">
    <property type="entry name" value="ZnF_C2H2"/>
    <property type="match status" value="2"/>
</dbReference>
<organism evidence="3 4">
    <name type="scientific">Laodelphax striatellus</name>
    <name type="common">Small brown planthopper</name>
    <name type="synonym">Delphax striatella</name>
    <dbReference type="NCBI Taxonomy" id="195883"/>
    <lineage>
        <taxon>Eukaryota</taxon>
        <taxon>Metazoa</taxon>
        <taxon>Ecdysozoa</taxon>
        <taxon>Arthropoda</taxon>
        <taxon>Hexapoda</taxon>
        <taxon>Insecta</taxon>
        <taxon>Pterygota</taxon>
        <taxon>Neoptera</taxon>
        <taxon>Paraneoptera</taxon>
        <taxon>Hemiptera</taxon>
        <taxon>Auchenorrhyncha</taxon>
        <taxon>Fulgoroidea</taxon>
        <taxon>Delphacidae</taxon>
        <taxon>Criomorphinae</taxon>
        <taxon>Laodelphax</taxon>
    </lineage>
</organism>
<keyword evidence="1" id="KW-0863">Zinc-finger</keyword>
<proteinExistence type="predicted"/>
<evidence type="ECO:0000256" key="1">
    <source>
        <dbReference type="PROSITE-ProRule" id="PRU00042"/>
    </source>
</evidence>
<evidence type="ECO:0000313" key="3">
    <source>
        <dbReference type="EMBL" id="RZF39418.1"/>
    </source>
</evidence>
<dbReference type="GO" id="GO:0008270">
    <property type="term" value="F:zinc ion binding"/>
    <property type="evidence" value="ECO:0007669"/>
    <property type="project" value="UniProtKB-KW"/>
</dbReference>
<keyword evidence="4" id="KW-1185">Reference proteome</keyword>
<dbReference type="InParanoid" id="A0A482X0X7"/>
<dbReference type="InterPro" id="IPR013087">
    <property type="entry name" value="Znf_C2H2_type"/>
</dbReference>
<evidence type="ECO:0000313" key="4">
    <source>
        <dbReference type="Proteomes" id="UP000291343"/>
    </source>
</evidence>
<dbReference type="Proteomes" id="UP000291343">
    <property type="component" value="Unassembled WGS sequence"/>
</dbReference>
<accession>A0A482X0X7</accession>
<dbReference type="Gene3D" id="3.30.160.60">
    <property type="entry name" value="Classic Zinc Finger"/>
    <property type="match status" value="2"/>
</dbReference>
<dbReference type="Pfam" id="PF13909">
    <property type="entry name" value="zf-H2C2_5"/>
    <property type="match status" value="1"/>
</dbReference>
<reference evidence="3 4" key="1">
    <citation type="journal article" date="2017" name="Gigascience">
        <title>Genome sequence of the small brown planthopper, Laodelphax striatellus.</title>
        <authorList>
            <person name="Zhu J."/>
            <person name="Jiang F."/>
            <person name="Wang X."/>
            <person name="Yang P."/>
            <person name="Bao Y."/>
            <person name="Zhao W."/>
            <person name="Wang W."/>
            <person name="Lu H."/>
            <person name="Wang Q."/>
            <person name="Cui N."/>
            <person name="Li J."/>
            <person name="Chen X."/>
            <person name="Luo L."/>
            <person name="Yu J."/>
            <person name="Kang L."/>
            <person name="Cui F."/>
        </authorList>
    </citation>
    <scope>NUCLEOTIDE SEQUENCE [LARGE SCALE GENOMIC DNA]</scope>
    <source>
        <strain evidence="3">Lst14</strain>
    </source>
</reference>
<name>A0A482X0X7_LAOST</name>